<accession>A0A0N0ZS53</accession>
<dbReference type="EMBL" id="LJOD01000023">
    <property type="protein sequence ID" value="KPE49156.1"/>
    <property type="molecule type" value="Genomic_DNA"/>
</dbReference>
<proteinExistence type="predicted"/>
<evidence type="ECO:0000313" key="2">
    <source>
        <dbReference type="Proteomes" id="UP000037953"/>
    </source>
</evidence>
<gene>
    <name evidence="1" type="ORF">AOB46_21610</name>
</gene>
<dbReference type="OrthoDB" id="799937at2"/>
<dbReference type="GO" id="GO:0043565">
    <property type="term" value="F:sequence-specific DNA binding"/>
    <property type="evidence" value="ECO:0007669"/>
    <property type="project" value="InterPro"/>
</dbReference>
<dbReference type="PATRIC" id="fig|253.9.peg.2737"/>
<comment type="caution">
    <text evidence="1">The sequence shown here is derived from an EMBL/GenBank/DDBJ whole genome shotgun (WGS) entry which is preliminary data.</text>
</comment>
<dbReference type="AlphaFoldDB" id="A0A0N0ZS53"/>
<organism evidence="1 2">
    <name type="scientific">Chryseobacterium indologenes</name>
    <name type="common">Flavobacterium indologenes</name>
    <dbReference type="NCBI Taxonomy" id="253"/>
    <lineage>
        <taxon>Bacteria</taxon>
        <taxon>Pseudomonadati</taxon>
        <taxon>Bacteroidota</taxon>
        <taxon>Flavobacteriia</taxon>
        <taxon>Flavobacteriales</taxon>
        <taxon>Weeksellaceae</taxon>
        <taxon>Chryseobacterium group</taxon>
        <taxon>Chryseobacterium</taxon>
    </lineage>
</organism>
<dbReference type="RefSeq" id="WP_062703330.1">
    <property type="nucleotide sequence ID" value="NZ_LJOD01000023.1"/>
</dbReference>
<dbReference type="SUPFAM" id="SSF48295">
    <property type="entry name" value="TrpR-like"/>
    <property type="match status" value="1"/>
</dbReference>
<dbReference type="Proteomes" id="UP000037953">
    <property type="component" value="Unassembled WGS sequence"/>
</dbReference>
<reference evidence="1 2" key="1">
    <citation type="journal article" date="2015" name="Genom Data">
        <title>Draft genome sequence of a multidrug-resistant Chryseobacterium indologenes isolate from Malaysia.</title>
        <authorList>
            <person name="Yu C.Y."/>
            <person name="Ang G.Y."/>
            <person name="Cheng H.J."/>
            <person name="Cheong Y.M."/>
            <person name="Yin W.F."/>
            <person name="Chan K.G."/>
        </authorList>
    </citation>
    <scope>NUCLEOTIDE SEQUENCE [LARGE SCALE GENOMIC DNA]</scope>
    <source>
        <strain evidence="1 2">CI_885</strain>
    </source>
</reference>
<evidence type="ECO:0000313" key="1">
    <source>
        <dbReference type="EMBL" id="KPE49156.1"/>
    </source>
</evidence>
<protein>
    <submittedName>
        <fullName evidence="1">Transposase</fullName>
    </submittedName>
</protein>
<dbReference type="InterPro" id="IPR010921">
    <property type="entry name" value="Trp_repressor/repl_initiator"/>
</dbReference>
<reference evidence="2" key="2">
    <citation type="submission" date="2015-09" db="EMBL/GenBank/DDBJ databases">
        <title>Draft genome sequence of a multidrug-resistant Chryseobacterium indologenes isolate from Malaysia.</title>
        <authorList>
            <person name="Yu C.Y."/>
            <person name="Ang G.Y."/>
            <person name="Chan K.-G."/>
        </authorList>
    </citation>
    <scope>NUCLEOTIDE SEQUENCE [LARGE SCALE GENOMIC DNA]</scope>
    <source>
        <strain evidence="2">CI_885</strain>
    </source>
</reference>
<name>A0A0N0ZS53_CHRID</name>
<sequence>MNFKDIHIGNIIQNAVKESDLELSRICNFFQCTEQEIEAMYGSESIDTHLLLKWSKFLEYDFFRTYSQHLILYSPPSRKMKKGKTKEVTGLPQFRKTIYTQEVIDFILEQIHSQNMTRKEVIERYAIPKTTLFKWIEKYNR</sequence>